<accession>A0A6A6PQP1</accession>
<dbReference type="AlphaFoldDB" id="A0A6A6PQP1"/>
<organism evidence="1 2">
    <name type="scientific">Neohortaea acidophila</name>
    <dbReference type="NCBI Taxonomy" id="245834"/>
    <lineage>
        <taxon>Eukaryota</taxon>
        <taxon>Fungi</taxon>
        <taxon>Dikarya</taxon>
        <taxon>Ascomycota</taxon>
        <taxon>Pezizomycotina</taxon>
        <taxon>Dothideomycetes</taxon>
        <taxon>Dothideomycetidae</taxon>
        <taxon>Mycosphaerellales</taxon>
        <taxon>Teratosphaeriaceae</taxon>
        <taxon>Neohortaea</taxon>
    </lineage>
</organism>
<sequence>MMMKSSQLHKQDSRPLTSQLIPLHGQHHLRISLLATSLGRLIERPDLALLKPSILQHIRQLLNLALGLILHLILQADRQLPVLTLLPALRLDGHHDRHPLGLQRVNHRLHPLHNELGVLGGDAKNGVREVVHVQLLDGLVRRHALDARGLLARDAALRHRNLRPVRRAHGLGGFVDGVGDVRVTHEHVGAAVDFDARAELADDLVEHVADGFFVVGHVVVVVVLGLVNAKGYWSWRYIEGEDEREIHRKSLATAPFAGK</sequence>
<name>A0A6A6PQP1_9PEZI</name>
<gene>
    <name evidence="1" type="ORF">BDY17DRAFT_300313</name>
</gene>
<evidence type="ECO:0000313" key="2">
    <source>
        <dbReference type="Proteomes" id="UP000799767"/>
    </source>
</evidence>
<dbReference type="GeneID" id="54475042"/>
<dbReference type="Proteomes" id="UP000799767">
    <property type="component" value="Unassembled WGS sequence"/>
</dbReference>
<dbReference type="EMBL" id="MU001637">
    <property type="protein sequence ID" value="KAF2482116.1"/>
    <property type="molecule type" value="Genomic_DNA"/>
</dbReference>
<dbReference type="RefSeq" id="XP_033588686.1">
    <property type="nucleotide sequence ID" value="XM_033734040.1"/>
</dbReference>
<protein>
    <submittedName>
        <fullName evidence="1">Uncharacterized protein</fullName>
    </submittedName>
</protein>
<reference evidence="1" key="1">
    <citation type="journal article" date="2020" name="Stud. Mycol.">
        <title>101 Dothideomycetes genomes: a test case for predicting lifestyles and emergence of pathogens.</title>
        <authorList>
            <person name="Haridas S."/>
            <person name="Albert R."/>
            <person name="Binder M."/>
            <person name="Bloem J."/>
            <person name="Labutti K."/>
            <person name="Salamov A."/>
            <person name="Andreopoulos B."/>
            <person name="Baker S."/>
            <person name="Barry K."/>
            <person name="Bills G."/>
            <person name="Bluhm B."/>
            <person name="Cannon C."/>
            <person name="Castanera R."/>
            <person name="Culley D."/>
            <person name="Daum C."/>
            <person name="Ezra D."/>
            <person name="Gonzalez J."/>
            <person name="Henrissat B."/>
            <person name="Kuo A."/>
            <person name="Liang C."/>
            <person name="Lipzen A."/>
            <person name="Lutzoni F."/>
            <person name="Magnuson J."/>
            <person name="Mondo S."/>
            <person name="Nolan M."/>
            <person name="Ohm R."/>
            <person name="Pangilinan J."/>
            <person name="Park H.-J."/>
            <person name="Ramirez L."/>
            <person name="Alfaro M."/>
            <person name="Sun H."/>
            <person name="Tritt A."/>
            <person name="Yoshinaga Y."/>
            <person name="Zwiers L.-H."/>
            <person name="Turgeon B."/>
            <person name="Goodwin S."/>
            <person name="Spatafora J."/>
            <person name="Crous P."/>
            <person name="Grigoriev I."/>
        </authorList>
    </citation>
    <scope>NUCLEOTIDE SEQUENCE</scope>
    <source>
        <strain evidence="1">CBS 113389</strain>
    </source>
</reference>
<evidence type="ECO:0000313" key="1">
    <source>
        <dbReference type="EMBL" id="KAF2482116.1"/>
    </source>
</evidence>
<keyword evidence="2" id="KW-1185">Reference proteome</keyword>
<proteinExistence type="predicted"/>